<gene>
    <name evidence="1" type="ORF">EIA08_25970</name>
</gene>
<comment type="caution">
    <text evidence="1">The sequence shown here is derived from an EMBL/GenBank/DDBJ whole genome shotgun (WGS) entry which is preliminary data.</text>
</comment>
<evidence type="ECO:0000313" key="2">
    <source>
        <dbReference type="Proteomes" id="UP000271008"/>
    </source>
</evidence>
<protein>
    <submittedName>
        <fullName evidence="1">Phosphoribulokinase</fullName>
    </submittedName>
</protein>
<keyword evidence="1" id="KW-0418">Kinase</keyword>
<organism evidence="1 2">
    <name type="scientific">Escherichia coli</name>
    <dbReference type="NCBI Taxonomy" id="562"/>
    <lineage>
        <taxon>Bacteria</taxon>
        <taxon>Pseudomonadati</taxon>
        <taxon>Pseudomonadota</taxon>
        <taxon>Gammaproteobacteria</taxon>
        <taxon>Enterobacterales</taxon>
        <taxon>Enterobacteriaceae</taxon>
        <taxon>Escherichia</taxon>
    </lineage>
</organism>
<dbReference type="GO" id="GO:0016301">
    <property type="term" value="F:kinase activity"/>
    <property type="evidence" value="ECO:0007669"/>
    <property type="project" value="UniProtKB-KW"/>
</dbReference>
<reference evidence="1 2" key="1">
    <citation type="submission" date="2018-11" db="EMBL/GenBank/DDBJ databases">
        <title>Enterobacteriaceae from Patient.</title>
        <authorList>
            <person name="Shen C."/>
            <person name="Yang Y."/>
            <person name="Tian G."/>
        </authorList>
    </citation>
    <scope>NUCLEOTIDE SEQUENCE [LARGE SCALE GENOMIC DNA]</scope>
    <source>
        <strain evidence="1 2">GBGD28</strain>
    </source>
</reference>
<dbReference type="EMBL" id="RQTU01000063">
    <property type="protein sequence ID" value="RRD70440.1"/>
    <property type="molecule type" value="Genomic_DNA"/>
</dbReference>
<sequence length="85" mass="9759">MFSDQGQRHYLTGERPITAELVDSVLSRKLDDLEPTLTRHGYRLKDMVEQFDAKPAEIRALFNHQLDPTRTAELRDRILAAGLPI</sequence>
<proteinExistence type="predicted"/>
<keyword evidence="1" id="KW-0808">Transferase</keyword>
<name>A0A3P1YJV8_ECOLX</name>
<dbReference type="AlphaFoldDB" id="A0A3P1YJV8"/>
<dbReference type="Proteomes" id="UP000271008">
    <property type="component" value="Unassembled WGS sequence"/>
</dbReference>
<accession>A0A3P1YJV8</accession>
<evidence type="ECO:0000313" key="1">
    <source>
        <dbReference type="EMBL" id="RRD70440.1"/>
    </source>
</evidence>